<dbReference type="Proteomes" id="UP000601435">
    <property type="component" value="Unassembled WGS sequence"/>
</dbReference>
<dbReference type="AlphaFoldDB" id="A0A812MFZ8"/>
<gene>
    <name evidence="1" type="ORF">SNEC2469_LOCUS5572</name>
</gene>
<organism evidence="1 2">
    <name type="scientific">Symbiodinium necroappetens</name>
    <dbReference type="NCBI Taxonomy" id="1628268"/>
    <lineage>
        <taxon>Eukaryota</taxon>
        <taxon>Sar</taxon>
        <taxon>Alveolata</taxon>
        <taxon>Dinophyceae</taxon>
        <taxon>Suessiales</taxon>
        <taxon>Symbiodiniaceae</taxon>
        <taxon>Symbiodinium</taxon>
    </lineage>
</organism>
<proteinExistence type="predicted"/>
<feature type="non-terminal residue" evidence="1">
    <location>
        <position position="1"/>
    </location>
</feature>
<dbReference type="EMBL" id="CAJNJA010010275">
    <property type="protein sequence ID" value="CAE7255680.1"/>
    <property type="molecule type" value="Genomic_DNA"/>
</dbReference>
<evidence type="ECO:0000313" key="2">
    <source>
        <dbReference type="Proteomes" id="UP000601435"/>
    </source>
</evidence>
<name>A0A812MFZ8_9DINO</name>
<protein>
    <submittedName>
        <fullName evidence="1">Uncharacterized protein</fullName>
    </submittedName>
</protein>
<keyword evidence="2" id="KW-1185">Reference proteome</keyword>
<evidence type="ECO:0000313" key="1">
    <source>
        <dbReference type="EMBL" id="CAE7255680.1"/>
    </source>
</evidence>
<sequence>DGLQRPGDRGAFRCPHRGSSFQGAEWGLPLRLRRCECLKAHQVHMQSPKGQRRWRRHGWRLPLDEKLADLRQLLLQPLQ</sequence>
<feature type="non-terminal residue" evidence="1">
    <location>
        <position position="79"/>
    </location>
</feature>
<accession>A0A812MFZ8</accession>
<reference evidence="1" key="1">
    <citation type="submission" date="2021-02" db="EMBL/GenBank/DDBJ databases">
        <authorList>
            <person name="Dougan E. K."/>
            <person name="Rhodes N."/>
            <person name="Thang M."/>
            <person name="Chan C."/>
        </authorList>
    </citation>
    <scope>NUCLEOTIDE SEQUENCE</scope>
</reference>
<comment type="caution">
    <text evidence="1">The sequence shown here is derived from an EMBL/GenBank/DDBJ whole genome shotgun (WGS) entry which is preliminary data.</text>
</comment>